<feature type="transmembrane region" description="Helical" evidence="1">
    <location>
        <begin position="37"/>
        <end position="55"/>
    </location>
</feature>
<name>A0AAV3PKZ4_LITER</name>
<comment type="caution">
    <text evidence="2">The sequence shown here is derived from an EMBL/GenBank/DDBJ whole genome shotgun (WGS) entry which is preliminary data.</text>
</comment>
<keyword evidence="1" id="KW-0812">Transmembrane</keyword>
<protein>
    <submittedName>
        <fullName evidence="2">Uncharacterized protein</fullName>
    </submittedName>
</protein>
<reference evidence="2 3" key="1">
    <citation type="submission" date="2024-01" db="EMBL/GenBank/DDBJ databases">
        <title>The complete chloroplast genome sequence of Lithospermum erythrorhizon: insights into the phylogenetic relationship among Boraginaceae species and the maternal lineages of purple gromwells.</title>
        <authorList>
            <person name="Okada T."/>
            <person name="Watanabe K."/>
        </authorList>
    </citation>
    <scope>NUCLEOTIDE SEQUENCE [LARGE SCALE GENOMIC DNA]</scope>
</reference>
<organism evidence="2 3">
    <name type="scientific">Lithospermum erythrorhizon</name>
    <name type="common">Purple gromwell</name>
    <name type="synonym">Lithospermum officinale var. erythrorhizon</name>
    <dbReference type="NCBI Taxonomy" id="34254"/>
    <lineage>
        <taxon>Eukaryota</taxon>
        <taxon>Viridiplantae</taxon>
        <taxon>Streptophyta</taxon>
        <taxon>Embryophyta</taxon>
        <taxon>Tracheophyta</taxon>
        <taxon>Spermatophyta</taxon>
        <taxon>Magnoliopsida</taxon>
        <taxon>eudicotyledons</taxon>
        <taxon>Gunneridae</taxon>
        <taxon>Pentapetalae</taxon>
        <taxon>asterids</taxon>
        <taxon>lamiids</taxon>
        <taxon>Boraginales</taxon>
        <taxon>Boraginaceae</taxon>
        <taxon>Boraginoideae</taxon>
        <taxon>Lithospermeae</taxon>
        <taxon>Lithospermum</taxon>
    </lineage>
</organism>
<accession>A0AAV3PKZ4</accession>
<sequence length="92" mass="10566">MVKILTNYEEASSQKINFDQCGVNFEKRTNMTVRQRALLRVLIGLWPSIGGLVRIRKGKYIGRRGSRWCWAKEEGGMGFKDLECMNLALLSK</sequence>
<keyword evidence="1" id="KW-1133">Transmembrane helix</keyword>
<keyword evidence="3" id="KW-1185">Reference proteome</keyword>
<evidence type="ECO:0000256" key="1">
    <source>
        <dbReference type="SAM" id="Phobius"/>
    </source>
</evidence>
<keyword evidence="1" id="KW-0472">Membrane</keyword>
<evidence type="ECO:0000313" key="3">
    <source>
        <dbReference type="Proteomes" id="UP001454036"/>
    </source>
</evidence>
<dbReference type="Proteomes" id="UP001454036">
    <property type="component" value="Unassembled WGS sequence"/>
</dbReference>
<proteinExistence type="predicted"/>
<evidence type="ECO:0000313" key="2">
    <source>
        <dbReference type="EMBL" id="GAA0152422.1"/>
    </source>
</evidence>
<dbReference type="EMBL" id="BAABME010018058">
    <property type="protein sequence ID" value="GAA0152422.1"/>
    <property type="molecule type" value="Genomic_DNA"/>
</dbReference>
<dbReference type="AlphaFoldDB" id="A0AAV3PKZ4"/>
<gene>
    <name evidence="2" type="ORF">LIER_37491</name>
</gene>